<feature type="domain" description="Zn(2)-C6 fungal-type" evidence="9">
    <location>
        <begin position="36"/>
        <end position="66"/>
    </location>
</feature>
<dbReference type="GO" id="GO:0000981">
    <property type="term" value="F:DNA-binding transcription factor activity, RNA polymerase II-specific"/>
    <property type="evidence" value="ECO:0007669"/>
    <property type="project" value="InterPro"/>
</dbReference>
<comment type="subcellular location">
    <subcellularLocation>
        <location evidence="1">Nucleus</location>
    </subcellularLocation>
</comment>
<dbReference type="GO" id="GO:0005634">
    <property type="term" value="C:nucleus"/>
    <property type="evidence" value="ECO:0007669"/>
    <property type="project" value="UniProtKB-SubCell"/>
</dbReference>
<evidence type="ECO:0000259" key="9">
    <source>
        <dbReference type="PROSITE" id="PS50048"/>
    </source>
</evidence>
<keyword evidence="4" id="KW-0805">Transcription regulation</keyword>
<dbReference type="SUPFAM" id="SSF57701">
    <property type="entry name" value="Zn2/Cys6 DNA-binding domain"/>
    <property type="match status" value="1"/>
</dbReference>
<evidence type="ECO:0000313" key="11">
    <source>
        <dbReference type="Proteomes" id="UP001358614"/>
    </source>
</evidence>
<dbReference type="PANTHER" id="PTHR31668">
    <property type="entry name" value="GLUCOSE TRANSPORT TRANSCRIPTION REGULATOR RGT1-RELATED-RELATED"/>
    <property type="match status" value="1"/>
</dbReference>
<dbReference type="PANTHER" id="PTHR31668:SF18">
    <property type="entry name" value="MALTOSE FERMENTATION REGULATORY PROTEIN MAL13-RELATED"/>
    <property type="match status" value="1"/>
</dbReference>
<dbReference type="SMART" id="SM00066">
    <property type="entry name" value="GAL4"/>
    <property type="match status" value="1"/>
</dbReference>
<dbReference type="GeneID" id="91101237"/>
<dbReference type="InterPro" id="IPR036864">
    <property type="entry name" value="Zn2-C6_fun-type_DNA-bd_sf"/>
</dbReference>
<dbReference type="Pfam" id="PF00172">
    <property type="entry name" value="Zn_clus"/>
    <property type="match status" value="1"/>
</dbReference>
<evidence type="ECO:0000256" key="1">
    <source>
        <dbReference type="ARBA" id="ARBA00004123"/>
    </source>
</evidence>
<dbReference type="AlphaFoldDB" id="A0AAX4KE81"/>
<evidence type="ECO:0000256" key="6">
    <source>
        <dbReference type="ARBA" id="ARBA00023163"/>
    </source>
</evidence>
<proteinExistence type="predicted"/>
<evidence type="ECO:0000256" key="3">
    <source>
        <dbReference type="ARBA" id="ARBA00022833"/>
    </source>
</evidence>
<feature type="compositionally biased region" description="Basic and acidic residues" evidence="8">
    <location>
        <begin position="1"/>
        <end position="18"/>
    </location>
</feature>
<dbReference type="Proteomes" id="UP001358614">
    <property type="component" value="Chromosome 1"/>
</dbReference>
<feature type="compositionally biased region" description="Low complexity" evidence="8">
    <location>
        <begin position="104"/>
        <end position="119"/>
    </location>
</feature>
<dbReference type="GO" id="GO:0008270">
    <property type="term" value="F:zinc ion binding"/>
    <property type="evidence" value="ECO:0007669"/>
    <property type="project" value="InterPro"/>
</dbReference>
<dbReference type="Gene3D" id="4.10.240.10">
    <property type="entry name" value="Zn(2)-C6 fungal-type DNA-binding domain"/>
    <property type="match status" value="1"/>
</dbReference>
<evidence type="ECO:0000256" key="8">
    <source>
        <dbReference type="SAM" id="MobiDB-lite"/>
    </source>
</evidence>
<dbReference type="KEGG" id="ker:91101237"/>
<protein>
    <recommendedName>
        <fullName evidence="9">Zn(2)-C6 fungal-type domain-containing protein</fullName>
    </recommendedName>
</protein>
<feature type="region of interest" description="Disordered" evidence="8">
    <location>
        <begin position="1"/>
        <end position="29"/>
    </location>
</feature>
<reference evidence="10 11" key="1">
    <citation type="submission" date="2024-01" db="EMBL/GenBank/DDBJ databases">
        <title>Comparative genomics of Cryptococcus and Kwoniella reveals pathogenesis evolution and contrasting modes of karyotype evolution via chromosome fusion or intercentromeric recombination.</title>
        <authorList>
            <person name="Coelho M.A."/>
            <person name="David-Palma M."/>
            <person name="Shea T."/>
            <person name="Bowers K."/>
            <person name="McGinley-Smith S."/>
            <person name="Mohammad A.W."/>
            <person name="Gnirke A."/>
            <person name="Yurkov A.M."/>
            <person name="Nowrousian M."/>
            <person name="Sun S."/>
            <person name="Cuomo C.A."/>
            <person name="Heitman J."/>
        </authorList>
    </citation>
    <scope>NUCLEOTIDE SEQUENCE [LARGE SCALE GENOMIC DNA]</scope>
    <source>
        <strain evidence="10 11">PYCC6329</strain>
    </source>
</reference>
<name>A0AAX4KE81_9TREE</name>
<accession>A0AAX4KE81</accession>
<dbReference type="CDD" id="cd00067">
    <property type="entry name" value="GAL4"/>
    <property type="match status" value="1"/>
</dbReference>
<organism evidence="10 11">
    <name type="scientific">Kwoniella europaea PYCC6329</name>
    <dbReference type="NCBI Taxonomy" id="1423913"/>
    <lineage>
        <taxon>Eukaryota</taxon>
        <taxon>Fungi</taxon>
        <taxon>Dikarya</taxon>
        <taxon>Basidiomycota</taxon>
        <taxon>Agaricomycotina</taxon>
        <taxon>Tremellomycetes</taxon>
        <taxon>Tremellales</taxon>
        <taxon>Cryptococcaceae</taxon>
        <taxon>Kwoniella</taxon>
    </lineage>
</organism>
<dbReference type="PROSITE" id="PS00463">
    <property type="entry name" value="ZN2_CY6_FUNGAL_1"/>
    <property type="match status" value="1"/>
</dbReference>
<keyword evidence="2" id="KW-0479">Metal-binding</keyword>
<evidence type="ECO:0000256" key="2">
    <source>
        <dbReference type="ARBA" id="ARBA00022723"/>
    </source>
</evidence>
<evidence type="ECO:0000256" key="7">
    <source>
        <dbReference type="ARBA" id="ARBA00023242"/>
    </source>
</evidence>
<keyword evidence="7" id="KW-0539">Nucleus</keyword>
<dbReference type="RefSeq" id="XP_066082331.1">
    <property type="nucleotide sequence ID" value="XM_066226234.1"/>
</dbReference>
<evidence type="ECO:0000313" key="10">
    <source>
        <dbReference type="EMBL" id="WWD04364.1"/>
    </source>
</evidence>
<dbReference type="InterPro" id="IPR001138">
    <property type="entry name" value="Zn2Cys6_DnaBD"/>
</dbReference>
<keyword evidence="5" id="KW-0238">DNA-binding</keyword>
<keyword evidence="3" id="KW-0862">Zinc</keyword>
<dbReference type="GO" id="GO:0003677">
    <property type="term" value="F:DNA binding"/>
    <property type="evidence" value="ECO:0007669"/>
    <property type="project" value="UniProtKB-KW"/>
</dbReference>
<evidence type="ECO:0000256" key="5">
    <source>
        <dbReference type="ARBA" id="ARBA00023125"/>
    </source>
</evidence>
<evidence type="ECO:0000256" key="4">
    <source>
        <dbReference type="ARBA" id="ARBA00023015"/>
    </source>
</evidence>
<dbReference type="PROSITE" id="PS50048">
    <property type="entry name" value="ZN2_CY6_FUNGAL_2"/>
    <property type="match status" value="1"/>
</dbReference>
<feature type="region of interest" description="Disordered" evidence="8">
    <location>
        <begin position="102"/>
        <end position="157"/>
    </location>
</feature>
<keyword evidence="11" id="KW-1185">Reference proteome</keyword>
<dbReference type="EMBL" id="CP144089">
    <property type="protein sequence ID" value="WWD04364.1"/>
    <property type="molecule type" value="Genomic_DNA"/>
</dbReference>
<keyword evidence="6" id="KW-0804">Transcription</keyword>
<dbReference type="InterPro" id="IPR050797">
    <property type="entry name" value="Carb_Metab_Trans_Reg"/>
</dbReference>
<gene>
    <name evidence="10" type="ORF">V865_002433</name>
</gene>
<sequence>MSVDDLGRLRRTNEERTESSPGENKRRRKLNHVTKACDACRLRKTKCDGTSTRCGACVDKGLSCTYEKVDGRKTRQRQGNIRDKLDNLTNLLLASQTVANFVASQRPQHQSQQQSHLPSLSPPQTRPPPSAFSLPSVPPDRHPPPTIFSELIGLAAT</sequence>
<feature type="compositionally biased region" description="Pro residues" evidence="8">
    <location>
        <begin position="120"/>
        <end position="130"/>
    </location>
</feature>